<reference evidence="1 2" key="1">
    <citation type="journal article" date="2022" name="Microbiol. Res.">
        <title>Comparative genome analysis, predicted lifestyle and antimicrobial strategies of Lactococcus carnosus and Lactococcus paracarnosus isolated from meat.</title>
        <authorList>
            <person name="Werum V."/>
            <person name="Ehrmann M."/>
            <person name="Vogel R."/>
            <person name="Hilgarth M."/>
        </authorList>
    </citation>
    <scope>NUCLEOTIDE SEQUENCE [LARGE SCALE GENOMIC DNA]</scope>
    <source>
        <strain evidence="1 2">TMW21897</strain>
    </source>
</reference>
<sequence>MKRWIGMSEMSDQKYYVLLKNLTGQPIPIQLCRFGFCGELVDFAKPKLARGNYLLKGPTQRFTKSELAEVMNGGLYKEIKGLAEYEADTLADSKTGWSYTDEIITDIEWINPLIELVPVEEE</sequence>
<name>A0ABT0AK79_9LACT</name>
<protein>
    <submittedName>
        <fullName evidence="1">Uncharacterized protein</fullName>
    </submittedName>
</protein>
<dbReference type="RefSeq" id="WP_243913816.1">
    <property type="nucleotide sequence ID" value="NZ_JAAEDA010000003.1"/>
</dbReference>
<organism evidence="1 2">
    <name type="scientific">Pseudolactococcus paracarnosus</name>
    <dbReference type="NCBI Taxonomy" id="2749962"/>
    <lineage>
        <taxon>Bacteria</taxon>
        <taxon>Bacillati</taxon>
        <taxon>Bacillota</taxon>
        <taxon>Bacilli</taxon>
        <taxon>Lactobacillales</taxon>
        <taxon>Streptococcaceae</taxon>
        <taxon>Pseudolactococcus</taxon>
    </lineage>
</organism>
<dbReference type="EMBL" id="JAAEDA010000003">
    <property type="protein sequence ID" value="MCJ1976923.1"/>
    <property type="molecule type" value="Genomic_DNA"/>
</dbReference>
<dbReference type="Proteomes" id="UP001522462">
    <property type="component" value="Unassembled WGS sequence"/>
</dbReference>
<evidence type="ECO:0000313" key="2">
    <source>
        <dbReference type="Proteomes" id="UP001522462"/>
    </source>
</evidence>
<proteinExistence type="predicted"/>
<gene>
    <name evidence="1" type="ORF">GYN19_02990</name>
</gene>
<comment type="caution">
    <text evidence="1">The sequence shown here is derived from an EMBL/GenBank/DDBJ whole genome shotgun (WGS) entry which is preliminary data.</text>
</comment>
<evidence type="ECO:0000313" key="1">
    <source>
        <dbReference type="EMBL" id="MCJ1976923.1"/>
    </source>
</evidence>
<keyword evidence="2" id="KW-1185">Reference proteome</keyword>
<accession>A0ABT0AK79</accession>